<gene>
    <name evidence="1" type="ORF">GCM10010503_36490</name>
</gene>
<dbReference type="Proteomes" id="UP000620224">
    <property type="component" value="Unassembled WGS sequence"/>
</dbReference>
<dbReference type="EMBL" id="BMUE01000007">
    <property type="protein sequence ID" value="GGW56078.1"/>
    <property type="molecule type" value="Genomic_DNA"/>
</dbReference>
<evidence type="ECO:0000313" key="1">
    <source>
        <dbReference type="EMBL" id="GGW56078.1"/>
    </source>
</evidence>
<accession>A0A918MSS0</accession>
<evidence type="ECO:0000313" key="2">
    <source>
        <dbReference type="Proteomes" id="UP000620224"/>
    </source>
</evidence>
<reference evidence="1" key="1">
    <citation type="journal article" date="2014" name="Int. J. Syst. Evol. Microbiol.">
        <title>Complete genome sequence of Corynebacterium casei LMG S-19264T (=DSM 44701T), isolated from a smear-ripened cheese.</title>
        <authorList>
            <consortium name="US DOE Joint Genome Institute (JGI-PGF)"/>
            <person name="Walter F."/>
            <person name="Albersmeier A."/>
            <person name="Kalinowski J."/>
            <person name="Ruckert C."/>
        </authorList>
    </citation>
    <scope>NUCLEOTIDE SEQUENCE</scope>
    <source>
        <strain evidence="1">JCM 4490</strain>
    </source>
</reference>
<comment type="caution">
    <text evidence="1">The sequence shown here is derived from an EMBL/GenBank/DDBJ whole genome shotgun (WGS) entry which is preliminary data.</text>
</comment>
<name>A0A918MSS0_9ACTN</name>
<protein>
    <submittedName>
        <fullName evidence="1">Uncharacterized protein</fullName>
    </submittedName>
</protein>
<reference evidence="1" key="2">
    <citation type="submission" date="2020-09" db="EMBL/GenBank/DDBJ databases">
        <authorList>
            <person name="Sun Q."/>
            <person name="Ohkuma M."/>
        </authorList>
    </citation>
    <scope>NUCLEOTIDE SEQUENCE</scope>
    <source>
        <strain evidence="1">JCM 4490</strain>
    </source>
</reference>
<keyword evidence="2" id="KW-1185">Reference proteome</keyword>
<sequence>MGNGWSTCPGCEATTDSSRLEDHLKPQLAAAVGSAVLTAATVLGAPAAGAQTAAYPTTPITGVSYGASYISGTLTWYNRSVGVDGELRAVGCRRAWVGAYDASGIRLGAKSTSTKCDVTYSLNDFPAVPADVPGGAAYVVVCLDDATASPLDCETFYRP</sequence>
<dbReference type="AlphaFoldDB" id="A0A918MSS0"/>
<organism evidence="1 2">
    <name type="scientific">Streptomyces lucensis JCM 4490</name>
    <dbReference type="NCBI Taxonomy" id="1306176"/>
    <lineage>
        <taxon>Bacteria</taxon>
        <taxon>Bacillati</taxon>
        <taxon>Actinomycetota</taxon>
        <taxon>Actinomycetes</taxon>
        <taxon>Kitasatosporales</taxon>
        <taxon>Streptomycetaceae</taxon>
        <taxon>Streptomyces</taxon>
    </lineage>
</organism>
<proteinExistence type="predicted"/>